<dbReference type="PANTHER" id="PTHR33832">
    <property type="entry name" value="SERINE-TYPE ENDOPEPTIDASE INHIBITOR"/>
    <property type="match status" value="1"/>
</dbReference>
<evidence type="ECO:0000256" key="1">
    <source>
        <dbReference type="ARBA" id="ARBA00007766"/>
    </source>
</evidence>
<dbReference type="InterPro" id="IPR051391">
    <property type="entry name" value="Protease_inhibitor_I20"/>
</dbReference>
<organism evidence="3 4">
    <name type="scientific">Dendrobium catenatum</name>
    <dbReference type="NCBI Taxonomy" id="906689"/>
    <lineage>
        <taxon>Eukaryota</taxon>
        <taxon>Viridiplantae</taxon>
        <taxon>Streptophyta</taxon>
        <taxon>Embryophyta</taxon>
        <taxon>Tracheophyta</taxon>
        <taxon>Spermatophyta</taxon>
        <taxon>Magnoliopsida</taxon>
        <taxon>Liliopsida</taxon>
        <taxon>Asparagales</taxon>
        <taxon>Orchidaceae</taxon>
        <taxon>Epidendroideae</taxon>
        <taxon>Malaxideae</taxon>
        <taxon>Dendrobiinae</taxon>
        <taxon>Dendrobium</taxon>
    </lineage>
</organism>
<evidence type="ECO:0000313" key="4">
    <source>
        <dbReference type="Proteomes" id="UP000233837"/>
    </source>
</evidence>
<evidence type="ECO:0000313" key="3">
    <source>
        <dbReference type="EMBL" id="PKU86886.1"/>
    </source>
</evidence>
<sequence>MKANSPYSEAGLANELKSSQILGKKNGQNSNLAATARRFLPSEIHLISVQIKIKTKSFTEIIITRKDRYNSASLYIQEAKLLTKNHQRRQMGLPKPSLALMLLLCGMILLSDLQEIKGAVACPQYCLDVDYMTCASSGDEKLAARCNCCLAPKGCTLHLVDGQNVYCA</sequence>
<comment type="similarity">
    <text evidence="1">Belongs to the protease inhibitor I20 (potato type II proteinase inhibitor) family.</text>
</comment>
<reference evidence="3 4" key="2">
    <citation type="journal article" date="2017" name="Nature">
        <title>The Apostasia genome and the evolution of orchids.</title>
        <authorList>
            <person name="Zhang G.Q."/>
            <person name="Liu K.W."/>
            <person name="Li Z."/>
            <person name="Lohaus R."/>
            <person name="Hsiao Y.Y."/>
            <person name="Niu S.C."/>
            <person name="Wang J.Y."/>
            <person name="Lin Y.C."/>
            <person name="Xu Q."/>
            <person name="Chen L.J."/>
            <person name="Yoshida K."/>
            <person name="Fujiwara S."/>
            <person name="Wang Z.W."/>
            <person name="Zhang Y.Q."/>
            <person name="Mitsuda N."/>
            <person name="Wang M."/>
            <person name="Liu G.H."/>
            <person name="Pecoraro L."/>
            <person name="Huang H.X."/>
            <person name="Xiao X.J."/>
            <person name="Lin M."/>
            <person name="Wu X.Y."/>
            <person name="Wu W.L."/>
            <person name="Chen Y.Y."/>
            <person name="Chang S.B."/>
            <person name="Sakamoto S."/>
            <person name="Ohme-Takagi M."/>
            <person name="Yagi M."/>
            <person name="Zeng S.J."/>
            <person name="Shen C.Y."/>
            <person name="Yeh C.M."/>
            <person name="Luo Y.B."/>
            <person name="Tsai W.C."/>
            <person name="Van de Peer Y."/>
            <person name="Liu Z.J."/>
        </authorList>
    </citation>
    <scope>NUCLEOTIDE SEQUENCE [LARGE SCALE GENOMIC DNA]</scope>
    <source>
        <tissue evidence="3">The whole plant</tissue>
    </source>
</reference>
<dbReference type="Gene3D" id="3.30.60.30">
    <property type="match status" value="1"/>
</dbReference>
<dbReference type="Pfam" id="PF02428">
    <property type="entry name" value="Prot_inhib_II"/>
    <property type="match status" value="1"/>
</dbReference>
<reference evidence="3 4" key="1">
    <citation type="journal article" date="2016" name="Sci. Rep.">
        <title>The Dendrobium catenatum Lindl. genome sequence provides insights into polysaccharide synthase, floral development and adaptive evolution.</title>
        <authorList>
            <person name="Zhang G.Q."/>
            <person name="Xu Q."/>
            <person name="Bian C."/>
            <person name="Tsai W.C."/>
            <person name="Yeh C.M."/>
            <person name="Liu K.W."/>
            <person name="Yoshida K."/>
            <person name="Zhang L.S."/>
            <person name="Chang S.B."/>
            <person name="Chen F."/>
            <person name="Shi Y."/>
            <person name="Su Y.Y."/>
            <person name="Zhang Y.Q."/>
            <person name="Chen L.J."/>
            <person name="Yin Y."/>
            <person name="Lin M."/>
            <person name="Huang H."/>
            <person name="Deng H."/>
            <person name="Wang Z.W."/>
            <person name="Zhu S.L."/>
            <person name="Zhao X."/>
            <person name="Deng C."/>
            <person name="Niu S.C."/>
            <person name="Huang J."/>
            <person name="Wang M."/>
            <person name="Liu G.H."/>
            <person name="Yang H.J."/>
            <person name="Xiao X.J."/>
            <person name="Hsiao Y.Y."/>
            <person name="Wu W.L."/>
            <person name="Chen Y.Y."/>
            <person name="Mitsuda N."/>
            <person name="Ohme-Takagi M."/>
            <person name="Luo Y.B."/>
            <person name="Van de Peer Y."/>
            <person name="Liu Z.J."/>
        </authorList>
    </citation>
    <scope>NUCLEOTIDE SEQUENCE [LARGE SCALE GENOMIC DNA]</scope>
    <source>
        <tissue evidence="3">The whole plant</tissue>
    </source>
</reference>
<dbReference type="Proteomes" id="UP000233837">
    <property type="component" value="Unassembled WGS sequence"/>
</dbReference>
<keyword evidence="2" id="KW-0646">Protease inhibitor</keyword>
<dbReference type="GO" id="GO:0004867">
    <property type="term" value="F:serine-type endopeptidase inhibitor activity"/>
    <property type="evidence" value="ECO:0007669"/>
    <property type="project" value="UniProtKB-KW"/>
</dbReference>
<dbReference type="AlphaFoldDB" id="A0A2I0XG42"/>
<proteinExistence type="inferred from homology"/>
<keyword evidence="2" id="KW-0722">Serine protease inhibitor</keyword>
<keyword evidence="4" id="KW-1185">Reference proteome</keyword>
<dbReference type="EMBL" id="KZ501906">
    <property type="protein sequence ID" value="PKU86886.1"/>
    <property type="molecule type" value="Genomic_DNA"/>
</dbReference>
<dbReference type="SUPFAM" id="SSF100897">
    <property type="entry name" value="Plant proteinase inhibitors"/>
    <property type="match status" value="1"/>
</dbReference>
<evidence type="ECO:0000256" key="2">
    <source>
        <dbReference type="ARBA" id="ARBA00022900"/>
    </source>
</evidence>
<accession>A0A2I0XG42</accession>
<gene>
    <name evidence="3" type="ORF">MA16_Dca017314</name>
</gene>
<dbReference type="InterPro" id="IPR003465">
    <property type="entry name" value="Prot_inh_I20"/>
</dbReference>
<name>A0A2I0XG42_9ASPA</name>
<dbReference type="PANTHER" id="PTHR33832:SF15">
    <property type="entry name" value="SERINE-TYPE ENDOPEPTIDASE INHIBITOR"/>
    <property type="match status" value="1"/>
</dbReference>
<protein>
    <submittedName>
        <fullName evidence="3">Uncharacterized protein</fullName>
    </submittedName>
</protein>